<feature type="region of interest" description="Disordered" evidence="2">
    <location>
        <begin position="1"/>
        <end position="34"/>
    </location>
</feature>
<feature type="domain" description="C2H2-type" evidence="3">
    <location>
        <begin position="481"/>
        <end position="515"/>
    </location>
</feature>
<keyword evidence="1" id="KW-0863">Zinc-finger</keyword>
<dbReference type="OrthoDB" id="3176823at2759"/>
<name>A0A5C3MKR6_9AGAM</name>
<feature type="region of interest" description="Disordered" evidence="2">
    <location>
        <begin position="147"/>
        <end position="262"/>
    </location>
</feature>
<evidence type="ECO:0000313" key="4">
    <source>
        <dbReference type="EMBL" id="TFK45303.1"/>
    </source>
</evidence>
<feature type="compositionally biased region" description="Pro residues" evidence="2">
    <location>
        <begin position="14"/>
        <end position="24"/>
    </location>
</feature>
<dbReference type="AlphaFoldDB" id="A0A5C3MKR6"/>
<dbReference type="PROSITE" id="PS50157">
    <property type="entry name" value="ZINC_FINGER_C2H2_2"/>
    <property type="match status" value="1"/>
</dbReference>
<dbReference type="InterPro" id="IPR013087">
    <property type="entry name" value="Znf_C2H2_type"/>
</dbReference>
<evidence type="ECO:0000256" key="1">
    <source>
        <dbReference type="PROSITE-ProRule" id="PRU00042"/>
    </source>
</evidence>
<feature type="region of interest" description="Disordered" evidence="2">
    <location>
        <begin position="300"/>
        <end position="357"/>
    </location>
</feature>
<organism evidence="4 5">
    <name type="scientific">Heliocybe sulcata</name>
    <dbReference type="NCBI Taxonomy" id="5364"/>
    <lineage>
        <taxon>Eukaryota</taxon>
        <taxon>Fungi</taxon>
        <taxon>Dikarya</taxon>
        <taxon>Basidiomycota</taxon>
        <taxon>Agaricomycotina</taxon>
        <taxon>Agaricomycetes</taxon>
        <taxon>Gloeophyllales</taxon>
        <taxon>Gloeophyllaceae</taxon>
        <taxon>Heliocybe</taxon>
    </lineage>
</organism>
<feature type="compositionally biased region" description="Basic residues" evidence="2">
    <location>
        <begin position="318"/>
        <end position="332"/>
    </location>
</feature>
<feature type="compositionally biased region" description="Polar residues" evidence="2">
    <location>
        <begin position="1"/>
        <end position="13"/>
    </location>
</feature>
<protein>
    <recommendedName>
        <fullName evidence="3">C2H2-type domain-containing protein</fullName>
    </recommendedName>
</protein>
<reference evidence="4 5" key="1">
    <citation type="journal article" date="2019" name="Nat. Ecol. Evol.">
        <title>Megaphylogeny resolves global patterns of mushroom evolution.</title>
        <authorList>
            <person name="Varga T."/>
            <person name="Krizsan K."/>
            <person name="Foldi C."/>
            <person name="Dima B."/>
            <person name="Sanchez-Garcia M."/>
            <person name="Sanchez-Ramirez S."/>
            <person name="Szollosi G.J."/>
            <person name="Szarkandi J.G."/>
            <person name="Papp V."/>
            <person name="Albert L."/>
            <person name="Andreopoulos W."/>
            <person name="Angelini C."/>
            <person name="Antonin V."/>
            <person name="Barry K.W."/>
            <person name="Bougher N.L."/>
            <person name="Buchanan P."/>
            <person name="Buyck B."/>
            <person name="Bense V."/>
            <person name="Catcheside P."/>
            <person name="Chovatia M."/>
            <person name="Cooper J."/>
            <person name="Damon W."/>
            <person name="Desjardin D."/>
            <person name="Finy P."/>
            <person name="Geml J."/>
            <person name="Haridas S."/>
            <person name="Hughes K."/>
            <person name="Justo A."/>
            <person name="Karasinski D."/>
            <person name="Kautmanova I."/>
            <person name="Kiss B."/>
            <person name="Kocsube S."/>
            <person name="Kotiranta H."/>
            <person name="LaButti K.M."/>
            <person name="Lechner B.E."/>
            <person name="Liimatainen K."/>
            <person name="Lipzen A."/>
            <person name="Lukacs Z."/>
            <person name="Mihaltcheva S."/>
            <person name="Morgado L.N."/>
            <person name="Niskanen T."/>
            <person name="Noordeloos M.E."/>
            <person name="Ohm R.A."/>
            <person name="Ortiz-Santana B."/>
            <person name="Ovrebo C."/>
            <person name="Racz N."/>
            <person name="Riley R."/>
            <person name="Savchenko A."/>
            <person name="Shiryaev A."/>
            <person name="Soop K."/>
            <person name="Spirin V."/>
            <person name="Szebenyi C."/>
            <person name="Tomsovsky M."/>
            <person name="Tulloss R.E."/>
            <person name="Uehling J."/>
            <person name="Grigoriev I.V."/>
            <person name="Vagvolgyi C."/>
            <person name="Papp T."/>
            <person name="Martin F.M."/>
            <person name="Miettinen O."/>
            <person name="Hibbett D.S."/>
            <person name="Nagy L.G."/>
        </authorList>
    </citation>
    <scope>NUCLEOTIDE SEQUENCE [LARGE SCALE GENOMIC DNA]</scope>
    <source>
        <strain evidence="4 5">OMC1185</strain>
    </source>
</reference>
<keyword evidence="1" id="KW-0862">Zinc</keyword>
<evidence type="ECO:0000313" key="5">
    <source>
        <dbReference type="Proteomes" id="UP000305948"/>
    </source>
</evidence>
<accession>A0A5C3MKR6</accession>
<gene>
    <name evidence="4" type="ORF">OE88DRAFT_1740404</name>
</gene>
<feature type="region of interest" description="Disordered" evidence="2">
    <location>
        <begin position="395"/>
        <end position="469"/>
    </location>
</feature>
<dbReference type="Proteomes" id="UP000305948">
    <property type="component" value="Unassembled WGS sequence"/>
</dbReference>
<keyword evidence="1" id="KW-0479">Metal-binding</keyword>
<dbReference type="GO" id="GO:0008270">
    <property type="term" value="F:zinc ion binding"/>
    <property type="evidence" value="ECO:0007669"/>
    <property type="project" value="UniProtKB-KW"/>
</dbReference>
<evidence type="ECO:0000256" key="2">
    <source>
        <dbReference type="SAM" id="MobiDB-lite"/>
    </source>
</evidence>
<dbReference type="Gene3D" id="3.30.160.60">
    <property type="entry name" value="Classic Zinc Finger"/>
    <property type="match status" value="1"/>
</dbReference>
<feature type="compositionally biased region" description="Low complexity" evidence="2">
    <location>
        <begin position="226"/>
        <end position="244"/>
    </location>
</feature>
<feature type="compositionally biased region" description="Basic and acidic residues" evidence="2">
    <location>
        <begin position="172"/>
        <end position="188"/>
    </location>
</feature>
<keyword evidence="5" id="KW-1185">Reference proteome</keyword>
<dbReference type="EMBL" id="ML213547">
    <property type="protein sequence ID" value="TFK45303.1"/>
    <property type="molecule type" value="Genomic_DNA"/>
</dbReference>
<proteinExistence type="predicted"/>
<sequence>MAQSTSRNDTPTPSRTPDPAPVPPGTQVKTNAVDSWPWVDADNISEPLDTNPLSQYPSNTTLLGSPFDIMGLPVHSTQSMTTTMPVHQPVPVDETVSFSPMPQDLLLSWSMNFTMADFELNTVSSANIFLAGITDDAAAFTYPSREPTPLVFHEPIPPSRRSVTPSSASPPADDREDNHNVLPARDHIITVSSSDEDESSARPYAGGKSQRTQVSRSRRNNGPLFSAAPYPVSRPSRRVASSPVLASTERSATPGPGPSTLARRQEPLAFAQPIPTPEPGPSTLADASALSTASRLYTGGKAPRSLELHRQTAYPKSKPTKRTKRKINKGKKRASDDDDDDYVPPILPSTYNATDYDFSKHDEPLMARMTRSSDNPVASSWAMQLEYLEPEADQLEEDGSDGLPNRNRRGSQKRKAPIPKITGAKTEKSQKKKQRKSASKGSKADSSRKSPCPHHGCNQWTKSKGDMNRHLQSKAHMDPMWLCKRCGRLFQRRDPLKRHCMGGKCRGGAHTPEECDGTHDHHHN</sequence>
<evidence type="ECO:0000259" key="3">
    <source>
        <dbReference type="PROSITE" id="PS50157"/>
    </source>
</evidence>
<feature type="compositionally biased region" description="Basic residues" evidence="2">
    <location>
        <begin position="406"/>
        <end position="417"/>
    </location>
</feature>